<dbReference type="Pfam" id="PF09867">
    <property type="entry name" value="TagF_N"/>
    <property type="match status" value="1"/>
</dbReference>
<proteinExistence type="predicted"/>
<dbReference type="InterPro" id="IPR038225">
    <property type="entry name" value="TagF_sf"/>
</dbReference>
<evidence type="ECO:0000313" key="4">
    <source>
        <dbReference type="Proteomes" id="UP001177341"/>
    </source>
</evidence>
<dbReference type="EMBL" id="JAUOPG010000009">
    <property type="protein sequence ID" value="MDO6454607.1"/>
    <property type="molecule type" value="Genomic_DNA"/>
</dbReference>
<gene>
    <name evidence="1" type="primary">tagF</name>
    <name evidence="1" type="ORF">Q4490_13615</name>
    <name evidence="2" type="ORF">Q8W30_06320</name>
</gene>
<protein>
    <submittedName>
        <fullName evidence="1">Type VI secretion system-associated protein TagF</fullName>
    </submittedName>
</protein>
<reference evidence="1" key="1">
    <citation type="submission" date="2023-07" db="EMBL/GenBank/DDBJ databases">
        <title>Genome content predicts the carbon catabolic preferences of heterotrophic bacteria.</title>
        <authorList>
            <person name="Gralka M."/>
        </authorList>
    </citation>
    <scope>NUCLEOTIDE SEQUENCE</scope>
    <source>
        <strain evidence="2">5G01</strain>
        <strain evidence="1">I2M16</strain>
    </source>
</reference>
<dbReference type="Proteomes" id="UP001177341">
    <property type="component" value="Unassembled WGS sequence"/>
</dbReference>
<dbReference type="AlphaFoldDB" id="A0AAW7XK48"/>
<dbReference type="RefSeq" id="WP_075178815.1">
    <property type="nucleotide sequence ID" value="NZ_CAXHZV010000034.1"/>
</dbReference>
<organism evidence="1 3">
    <name type="scientific">Neptunomonas phycophila</name>
    <dbReference type="NCBI Taxonomy" id="1572645"/>
    <lineage>
        <taxon>Bacteria</taxon>
        <taxon>Pseudomonadati</taxon>
        <taxon>Pseudomonadota</taxon>
        <taxon>Gammaproteobacteria</taxon>
        <taxon>Oceanospirillales</taxon>
        <taxon>Oceanospirillaceae</taxon>
        <taxon>Neptunomonas</taxon>
    </lineage>
</organism>
<evidence type="ECO:0000313" key="3">
    <source>
        <dbReference type="Proteomes" id="UP001169862"/>
    </source>
</evidence>
<dbReference type="Gene3D" id="3.40.1730.10">
    <property type="entry name" value="pa0076 domain"/>
    <property type="match status" value="1"/>
</dbReference>
<keyword evidence="4" id="KW-1185">Reference proteome</keyword>
<sequence length="218" mass="24900">MAGLAIGIYGKLPSHADFVSVNVDSELTAELYDWMQTVIFKSKEVMSDSDWLTAYLVSPIWRFYLPVTEHRKGAVTGIMLPSVDSVGRYFPIFLLFKLDTEKRRTEWLFREATTLLEVLENAGIQALQKRLTVYDLQVLLDEFTADFEVGEQLMLPIETPKSVINVEEQLDKMIVQLGDVTLWWSMMDINGHVKPLCSFSQMPDANDYQFMLVGSVSE</sequence>
<name>A0AAW7XK48_9GAMM</name>
<dbReference type="Proteomes" id="UP001169862">
    <property type="component" value="Unassembled WGS sequence"/>
</dbReference>
<dbReference type="InterPro" id="IPR017748">
    <property type="entry name" value="TagF"/>
</dbReference>
<dbReference type="EMBL" id="JAUYVO010000003">
    <property type="protein sequence ID" value="MDP2522184.1"/>
    <property type="molecule type" value="Genomic_DNA"/>
</dbReference>
<evidence type="ECO:0000313" key="1">
    <source>
        <dbReference type="EMBL" id="MDO6454607.1"/>
    </source>
</evidence>
<accession>A0AAW7XK48</accession>
<comment type="caution">
    <text evidence="1">The sequence shown here is derived from an EMBL/GenBank/DDBJ whole genome shotgun (WGS) entry which is preliminary data.</text>
</comment>
<evidence type="ECO:0000313" key="2">
    <source>
        <dbReference type="EMBL" id="MDP2522184.1"/>
    </source>
</evidence>
<dbReference type="NCBIfam" id="TIGR03373">
    <property type="entry name" value="VI_minor_4"/>
    <property type="match status" value="1"/>
</dbReference>